<dbReference type="EMBL" id="BMSJ01000016">
    <property type="protein sequence ID" value="GGR50264.1"/>
    <property type="molecule type" value="Genomic_DNA"/>
</dbReference>
<comment type="caution">
    <text evidence="1">The sequence shown here is derived from an EMBL/GenBank/DDBJ whole genome shotgun (WGS) entry which is preliminary data.</text>
</comment>
<gene>
    <name evidence="1" type="ORF">GCM10010497_62110</name>
</gene>
<name>A0AAV4KSA2_9ACTN</name>
<dbReference type="Proteomes" id="UP000642014">
    <property type="component" value="Unassembled WGS sequence"/>
</dbReference>
<dbReference type="AlphaFoldDB" id="A0AAV4KSA2"/>
<protein>
    <submittedName>
        <fullName evidence="1">Uncharacterized protein</fullName>
    </submittedName>
</protein>
<proteinExistence type="predicted"/>
<organism evidence="1 2">
    <name type="scientific">Streptomyces cinereoruber</name>
    <dbReference type="NCBI Taxonomy" id="67260"/>
    <lineage>
        <taxon>Bacteria</taxon>
        <taxon>Bacillati</taxon>
        <taxon>Actinomycetota</taxon>
        <taxon>Actinomycetes</taxon>
        <taxon>Kitasatosporales</taxon>
        <taxon>Streptomycetaceae</taxon>
        <taxon>Streptomyces</taxon>
    </lineage>
</organism>
<reference evidence="1 2" key="1">
    <citation type="journal article" date="2014" name="Int. J. Syst. Evol. Microbiol.">
        <title>Complete genome sequence of Corynebacterium casei LMG S-19264T (=DSM 44701T), isolated from a smear-ripened cheese.</title>
        <authorList>
            <consortium name="US DOE Joint Genome Institute (JGI-PGF)"/>
            <person name="Walter F."/>
            <person name="Albersmeier A."/>
            <person name="Kalinowski J."/>
            <person name="Ruckert C."/>
        </authorList>
    </citation>
    <scope>NUCLEOTIDE SEQUENCE [LARGE SCALE GENOMIC DNA]</scope>
    <source>
        <strain evidence="1 2">JCM 4205</strain>
    </source>
</reference>
<sequence length="84" mass="9442">MWPPLVPSRSASADMVREARPSSAIAAMASSSIRSWVTCPSRRRAVPATAAVPVPLFRPLRRARIRRARIRPVRTDPNRNLRRS</sequence>
<evidence type="ECO:0000313" key="2">
    <source>
        <dbReference type="Proteomes" id="UP000642014"/>
    </source>
</evidence>
<accession>A0AAV4KSA2</accession>
<evidence type="ECO:0000313" key="1">
    <source>
        <dbReference type="EMBL" id="GGR50264.1"/>
    </source>
</evidence>